<organism evidence="2 3">
    <name type="scientific">Caenorhabditis remanei</name>
    <name type="common">Caenorhabditis vulgaris</name>
    <dbReference type="NCBI Taxonomy" id="31234"/>
    <lineage>
        <taxon>Eukaryota</taxon>
        <taxon>Metazoa</taxon>
        <taxon>Ecdysozoa</taxon>
        <taxon>Nematoda</taxon>
        <taxon>Chromadorea</taxon>
        <taxon>Rhabditida</taxon>
        <taxon>Rhabditina</taxon>
        <taxon>Rhabditomorpha</taxon>
        <taxon>Rhabditoidea</taxon>
        <taxon>Rhabditidae</taxon>
        <taxon>Peloderinae</taxon>
        <taxon>Caenorhabditis</taxon>
    </lineage>
</organism>
<protein>
    <recommendedName>
        <fullName evidence="1">Peptidase M13 C-terminal domain-containing protein</fullName>
    </recommendedName>
</protein>
<dbReference type="CTD" id="9826583"/>
<reference evidence="2 3" key="1">
    <citation type="submission" date="2019-12" db="EMBL/GenBank/DDBJ databases">
        <title>Chromosome-level assembly of the Caenorhabditis remanei genome.</title>
        <authorList>
            <person name="Teterina A.A."/>
            <person name="Willis J.H."/>
            <person name="Phillips P.C."/>
        </authorList>
    </citation>
    <scope>NUCLEOTIDE SEQUENCE [LARGE SCALE GENOMIC DNA]</scope>
    <source>
        <strain evidence="2 3">PX506</strain>
        <tissue evidence="2">Whole organism</tissue>
    </source>
</reference>
<dbReference type="RefSeq" id="XP_053579849.1">
    <property type="nucleotide sequence ID" value="XM_053736283.1"/>
</dbReference>
<dbReference type="GO" id="GO:0004222">
    <property type="term" value="F:metalloendopeptidase activity"/>
    <property type="evidence" value="ECO:0007669"/>
    <property type="project" value="InterPro"/>
</dbReference>
<dbReference type="InterPro" id="IPR000718">
    <property type="entry name" value="Peptidase_M13"/>
</dbReference>
<dbReference type="PANTHER" id="PTHR11733">
    <property type="entry name" value="ZINC METALLOPROTEASE FAMILY M13 NEPRILYSIN-RELATED"/>
    <property type="match status" value="1"/>
</dbReference>
<dbReference type="GO" id="GO:0016485">
    <property type="term" value="P:protein processing"/>
    <property type="evidence" value="ECO:0007669"/>
    <property type="project" value="TreeGrafter"/>
</dbReference>
<dbReference type="PANTHER" id="PTHR11733:SF208">
    <property type="entry name" value="PEPTIDASE M13 C-TERMINAL DOMAIN-CONTAINING PROTEIN"/>
    <property type="match status" value="1"/>
</dbReference>
<comment type="caution">
    <text evidence="2">The sequence shown here is derived from an EMBL/GenBank/DDBJ whole genome shotgun (WGS) entry which is preliminary data.</text>
</comment>
<dbReference type="Pfam" id="PF01431">
    <property type="entry name" value="Peptidase_M13"/>
    <property type="match status" value="1"/>
</dbReference>
<dbReference type="Proteomes" id="UP000483820">
    <property type="component" value="Chromosome X"/>
</dbReference>
<dbReference type="GO" id="GO:0005886">
    <property type="term" value="C:plasma membrane"/>
    <property type="evidence" value="ECO:0007669"/>
    <property type="project" value="TreeGrafter"/>
</dbReference>
<feature type="domain" description="Peptidase M13 C-terminal" evidence="1">
    <location>
        <begin position="30"/>
        <end position="208"/>
    </location>
</feature>
<dbReference type="GeneID" id="9826583"/>
<dbReference type="PROSITE" id="PS51885">
    <property type="entry name" value="NEPRILYSIN"/>
    <property type="match status" value="1"/>
</dbReference>
<accession>A0A6A5G2E3</accession>
<name>A0A6A5G2E3_CAERE</name>
<dbReference type="Gene3D" id="3.40.390.10">
    <property type="entry name" value="Collagenase (Catalytic Domain)"/>
    <property type="match status" value="1"/>
</dbReference>
<evidence type="ECO:0000313" key="3">
    <source>
        <dbReference type="Proteomes" id="UP000483820"/>
    </source>
</evidence>
<proteinExistence type="predicted"/>
<dbReference type="KEGG" id="crq:GCK72_025312"/>
<dbReference type="AlphaFoldDB" id="A0A6A5G2E3"/>
<dbReference type="SUPFAM" id="SSF55486">
    <property type="entry name" value="Metalloproteases ('zincins'), catalytic domain"/>
    <property type="match status" value="1"/>
</dbReference>
<evidence type="ECO:0000259" key="1">
    <source>
        <dbReference type="Pfam" id="PF01431"/>
    </source>
</evidence>
<sequence>MSSTFKLRALSNWFFPNHNAYNGHPSVYFGYPVYHHNQYGKEMATKLGHTGIIVGHEIGHTFFDKHDKLQHLPYFSKEVEDCVQNQYNATCMEYKEHSCATTDDSLDENGADIFGLHLAYKHLKSYYGEKLRTRIDRLKMTNEQLFFYSYAMSFCSGRLSSVTFDKKTGKYGSHSAKNVRANVIAQFPPFQKAFNCSADSRMMRSATKPCHIYGSRAPETLKKINN</sequence>
<dbReference type="InterPro" id="IPR018497">
    <property type="entry name" value="Peptidase_M13_C"/>
</dbReference>
<dbReference type="EMBL" id="WUAV01000006">
    <property type="protein sequence ID" value="KAF1748845.1"/>
    <property type="molecule type" value="Genomic_DNA"/>
</dbReference>
<gene>
    <name evidence="2" type="ORF">GCK72_025312</name>
</gene>
<dbReference type="InterPro" id="IPR024079">
    <property type="entry name" value="MetalloPept_cat_dom_sf"/>
</dbReference>
<evidence type="ECO:0000313" key="2">
    <source>
        <dbReference type="EMBL" id="KAF1748845.1"/>
    </source>
</evidence>